<protein>
    <recommendedName>
        <fullName evidence="4">Cellulose-binding protein</fullName>
    </recommendedName>
</protein>
<evidence type="ECO:0008006" key="4">
    <source>
        <dbReference type="Google" id="ProtNLM"/>
    </source>
</evidence>
<evidence type="ECO:0000256" key="1">
    <source>
        <dbReference type="SAM" id="MobiDB-lite"/>
    </source>
</evidence>
<gene>
    <name evidence="2" type="ORF">GCM10011509_18440</name>
</gene>
<evidence type="ECO:0000313" key="3">
    <source>
        <dbReference type="Proteomes" id="UP000662111"/>
    </source>
</evidence>
<reference evidence="3" key="1">
    <citation type="journal article" date="2019" name="Int. J. Syst. Evol. Microbiol.">
        <title>The Global Catalogue of Microorganisms (GCM) 10K type strain sequencing project: providing services to taxonomists for standard genome sequencing and annotation.</title>
        <authorList>
            <consortium name="The Broad Institute Genomics Platform"/>
            <consortium name="The Broad Institute Genome Sequencing Center for Infectious Disease"/>
            <person name="Wu L."/>
            <person name="Ma J."/>
        </authorList>
    </citation>
    <scope>NUCLEOTIDE SEQUENCE [LARGE SCALE GENOMIC DNA]</scope>
    <source>
        <strain evidence="3">CGMCC 1.5362</strain>
    </source>
</reference>
<sequence length="186" mass="20482">MRCAGVAEQDRPGAGRTSTADALSPGEPEELLYALGTRLAPHREAATTALRDAEREVAQAQEQLARAERAAAERGYTSDPLPFMRDSVREEVEALGRKTTPKKVRTSYRFLLDRAVELAAAEVQGFHDDRAAEREQHESGVDACRESLRRATAALEAARAMHDRVREAEASARRGLDEMVAKLREA</sequence>
<feature type="region of interest" description="Disordered" evidence="1">
    <location>
        <begin position="1"/>
        <end position="27"/>
    </location>
</feature>
<accession>A0ABQ2FAP1</accession>
<organism evidence="2 3">
    <name type="scientific">Ornithinimicrobium pekingense</name>
    <dbReference type="NCBI Taxonomy" id="384677"/>
    <lineage>
        <taxon>Bacteria</taxon>
        <taxon>Bacillati</taxon>
        <taxon>Actinomycetota</taxon>
        <taxon>Actinomycetes</taxon>
        <taxon>Micrococcales</taxon>
        <taxon>Ornithinimicrobiaceae</taxon>
        <taxon>Ornithinimicrobium</taxon>
    </lineage>
</organism>
<name>A0ABQ2FAP1_9MICO</name>
<keyword evidence="3" id="KW-1185">Reference proteome</keyword>
<dbReference type="EMBL" id="BMLB01000003">
    <property type="protein sequence ID" value="GGK70316.1"/>
    <property type="molecule type" value="Genomic_DNA"/>
</dbReference>
<comment type="caution">
    <text evidence="2">The sequence shown here is derived from an EMBL/GenBank/DDBJ whole genome shotgun (WGS) entry which is preliminary data.</text>
</comment>
<proteinExistence type="predicted"/>
<dbReference type="Proteomes" id="UP000662111">
    <property type="component" value="Unassembled WGS sequence"/>
</dbReference>
<feature type="region of interest" description="Disordered" evidence="1">
    <location>
        <begin position="53"/>
        <end position="82"/>
    </location>
</feature>
<evidence type="ECO:0000313" key="2">
    <source>
        <dbReference type="EMBL" id="GGK70316.1"/>
    </source>
</evidence>